<dbReference type="GO" id="GO:0016787">
    <property type="term" value="F:hydrolase activity"/>
    <property type="evidence" value="ECO:0007669"/>
    <property type="project" value="UniProtKB-KW"/>
</dbReference>
<comment type="caution">
    <text evidence="5">The sequence shown here is derived from an EMBL/GenBank/DDBJ whole genome shotgun (WGS) entry which is preliminary data.</text>
</comment>
<evidence type="ECO:0000256" key="2">
    <source>
        <dbReference type="ARBA" id="ARBA00022840"/>
    </source>
</evidence>
<feature type="domain" description="Helicase C-terminal" evidence="4">
    <location>
        <begin position="269"/>
        <end position="447"/>
    </location>
</feature>
<feature type="non-terminal residue" evidence="5">
    <location>
        <position position="568"/>
    </location>
</feature>
<dbReference type="PROSITE" id="PS51192">
    <property type="entry name" value="HELICASE_ATP_BIND_1"/>
    <property type="match status" value="1"/>
</dbReference>
<dbReference type="InterPro" id="IPR045628">
    <property type="entry name" value="Lhr_WH_dom"/>
</dbReference>
<dbReference type="InterPro" id="IPR003593">
    <property type="entry name" value="AAA+_ATPase"/>
</dbReference>
<dbReference type="EMBL" id="JBHLZP010000082">
    <property type="protein sequence ID" value="MFB9833296.1"/>
    <property type="molecule type" value="Genomic_DNA"/>
</dbReference>
<dbReference type="Gene3D" id="3.40.50.300">
    <property type="entry name" value="P-loop containing nucleotide triphosphate hydrolases"/>
    <property type="match status" value="2"/>
</dbReference>
<dbReference type="SMART" id="SM00490">
    <property type="entry name" value="HELICc"/>
    <property type="match status" value="1"/>
</dbReference>
<organism evidence="5 6">
    <name type="scientific">Actinoallomurus acaciae</name>
    <dbReference type="NCBI Taxonomy" id="502577"/>
    <lineage>
        <taxon>Bacteria</taxon>
        <taxon>Bacillati</taxon>
        <taxon>Actinomycetota</taxon>
        <taxon>Actinomycetes</taxon>
        <taxon>Streptosporangiales</taxon>
        <taxon>Thermomonosporaceae</taxon>
        <taxon>Actinoallomurus</taxon>
    </lineage>
</organism>
<dbReference type="PROSITE" id="PS51194">
    <property type="entry name" value="HELICASE_CTER"/>
    <property type="match status" value="1"/>
</dbReference>
<evidence type="ECO:0000313" key="6">
    <source>
        <dbReference type="Proteomes" id="UP001589627"/>
    </source>
</evidence>
<evidence type="ECO:0000313" key="5">
    <source>
        <dbReference type="EMBL" id="MFB9833296.1"/>
    </source>
</evidence>
<dbReference type="Pfam" id="PF00270">
    <property type="entry name" value="DEAD"/>
    <property type="match status" value="1"/>
</dbReference>
<dbReference type="InterPro" id="IPR001650">
    <property type="entry name" value="Helicase_C-like"/>
</dbReference>
<reference evidence="5 6" key="1">
    <citation type="submission" date="2024-09" db="EMBL/GenBank/DDBJ databases">
        <authorList>
            <person name="Sun Q."/>
            <person name="Mori K."/>
        </authorList>
    </citation>
    <scope>NUCLEOTIDE SEQUENCE [LARGE SCALE GENOMIC DNA]</scope>
    <source>
        <strain evidence="5 6">TBRC 0563</strain>
    </source>
</reference>
<dbReference type="PANTHER" id="PTHR47962">
    <property type="entry name" value="ATP-DEPENDENT HELICASE LHR-RELATED-RELATED"/>
    <property type="match status" value="1"/>
</dbReference>
<dbReference type="InterPro" id="IPR052511">
    <property type="entry name" value="ATP-dep_Helicase"/>
</dbReference>
<dbReference type="CDD" id="cd17922">
    <property type="entry name" value="DEXHc_LHR-like"/>
    <property type="match status" value="1"/>
</dbReference>
<dbReference type="PANTHER" id="PTHR47962:SF5">
    <property type="entry name" value="ATP-DEPENDENT HELICASE LHR-RELATED"/>
    <property type="match status" value="1"/>
</dbReference>
<feature type="domain" description="Helicase ATP-binding" evidence="3">
    <location>
        <begin position="30"/>
        <end position="223"/>
    </location>
</feature>
<dbReference type="InterPro" id="IPR011545">
    <property type="entry name" value="DEAD/DEAH_box_helicase_dom"/>
</dbReference>
<accession>A0ABV5YFG2</accession>
<evidence type="ECO:0000256" key="1">
    <source>
        <dbReference type="ARBA" id="ARBA00022741"/>
    </source>
</evidence>
<dbReference type="CDD" id="cd18796">
    <property type="entry name" value="SF2_C_LHR"/>
    <property type="match status" value="1"/>
</dbReference>
<dbReference type="InterPro" id="IPR014001">
    <property type="entry name" value="Helicase_ATP-bd"/>
</dbReference>
<keyword evidence="5" id="KW-0347">Helicase</keyword>
<keyword evidence="5" id="KW-0378">Hydrolase</keyword>
<dbReference type="InterPro" id="IPR027417">
    <property type="entry name" value="P-loop_NTPase"/>
</dbReference>
<name>A0ABV5YFG2_9ACTN</name>
<dbReference type="GO" id="GO:0004386">
    <property type="term" value="F:helicase activity"/>
    <property type="evidence" value="ECO:0007669"/>
    <property type="project" value="UniProtKB-KW"/>
</dbReference>
<dbReference type="SMART" id="SM00382">
    <property type="entry name" value="AAA"/>
    <property type="match status" value="1"/>
</dbReference>
<dbReference type="SMART" id="SM00487">
    <property type="entry name" value="DEXDc"/>
    <property type="match status" value="1"/>
</dbReference>
<protein>
    <submittedName>
        <fullName evidence="5">DEAD/DEAH box helicase</fullName>
        <ecNumber evidence="5">3.6.4.-</ecNumber>
    </submittedName>
</protein>
<dbReference type="SUPFAM" id="SSF52540">
    <property type="entry name" value="P-loop containing nucleoside triphosphate hydrolases"/>
    <property type="match status" value="1"/>
</dbReference>
<dbReference type="RefSeq" id="WP_378200664.1">
    <property type="nucleotide sequence ID" value="NZ_JBHLZP010000082.1"/>
</dbReference>
<dbReference type="Proteomes" id="UP001589627">
    <property type="component" value="Unassembled WGS sequence"/>
</dbReference>
<gene>
    <name evidence="5" type="ORF">ACFFNX_13970</name>
</gene>
<proteinExistence type="predicted"/>
<evidence type="ECO:0000259" key="4">
    <source>
        <dbReference type="PROSITE" id="PS51194"/>
    </source>
</evidence>
<sequence>MRPLDRFSDAARAWFTGAFAAPTAAQDGAWEAIAQGDNTLVVAPTGSGKTLAAFFWSLDRLATTPPPEDPRRRCRVLYVSPLKALAVDIERNLRAPLTGLRQTSQRLGLPEPDVRVSVRSGDTPADERRRFAAKPSDILITTPESLFLMLTSQAREALRGVETVIVDEVHAVAGTKRGAHLALSLERLDALLERPAQRIGLSATVRPVEEVATFLGGPRPATVVQPPHEKEVELEIVVPLEDMTELGQPVDDLSGAAAGEPNRASIWPHVEARVLDLVESHRSTIVFANSRRLAERLSGRLNELSRERAEEGLPEEDVPAEMMAQAGSSRGAPADVVRAHHGSVSKEERAGIEEALKAGRLPGVVATSSLELGIDMGAVDLVVQVESPPSVAGGLQRIGRAGHQVGAVSRGVIFPKYRGDLVQTAVVAERMRAGRIEELRYPRNPLDVLAQQIVAMTGMDEWPVDELETLVRRAAPFATLPRSVLEATLDMLAGRYPGDEFGELRPRLVWDRVAGVLRGRPGAQRLAVTSGGTIPDRGLFGVFLVGDVSVSRASGTTGSRVGELDEEM</sequence>
<keyword evidence="1" id="KW-0547">Nucleotide-binding</keyword>
<dbReference type="EC" id="3.6.4.-" evidence="5"/>
<keyword evidence="2" id="KW-0067">ATP-binding</keyword>
<keyword evidence="6" id="KW-1185">Reference proteome</keyword>
<dbReference type="Pfam" id="PF00271">
    <property type="entry name" value="Helicase_C"/>
    <property type="match status" value="1"/>
</dbReference>
<dbReference type="Pfam" id="PF19306">
    <property type="entry name" value="WHD_Lhr"/>
    <property type="match status" value="1"/>
</dbReference>
<evidence type="ECO:0000259" key="3">
    <source>
        <dbReference type="PROSITE" id="PS51192"/>
    </source>
</evidence>